<reference evidence="4" key="4">
    <citation type="journal article" date="2017" name="BMC Genomics">
        <title>Gapless genome assembly of Colletotrichum higginsianum reveals chromosome structure and association of transposable elements with secondary metabolite gene clusters.</title>
        <authorList>
            <person name="Dallery J.-F."/>
            <person name="Lapalu N."/>
            <person name="Zampounis A."/>
            <person name="Pigne S."/>
            <person name="Luyten I."/>
            <person name="Amselem J."/>
            <person name="Wittenberg A.H.J."/>
            <person name="Zhou S."/>
            <person name="de Queiroz M.V."/>
            <person name="Robin G.P."/>
            <person name="Auger A."/>
            <person name="Hainaut M."/>
            <person name="Henrissat B."/>
            <person name="Kim K.-T."/>
            <person name="Lee Y.-H."/>
            <person name="Lespinet O."/>
            <person name="Schwartz D.C."/>
            <person name="Thon M.R."/>
            <person name="O'Connell R.J."/>
        </authorList>
    </citation>
    <scope>NUCLEOTIDE SEQUENCE [LARGE SCALE GENOMIC DNA]</scope>
    <source>
        <strain evidence="4">IMI 349063</strain>
    </source>
</reference>
<dbReference type="Proteomes" id="UP000092177">
    <property type="component" value="Chromosome 1"/>
</dbReference>
<reference evidence="3" key="2">
    <citation type="journal article" date="2012" name="Nat. Genet.">
        <title>Lifestyle transitions in plant pathogenic Colletotrichum fungi deciphered by genome and transcriptome analyses.</title>
        <authorList>
            <person name="O'Connell R.J."/>
            <person name="Thon M.R."/>
            <person name="Hacquard S."/>
            <person name="Amyotte S.G."/>
            <person name="Kleemann J."/>
            <person name="Torres M.F."/>
            <person name="Damm U."/>
            <person name="Buiate E.A."/>
            <person name="Epstein L."/>
            <person name="Alkan N."/>
            <person name="Altmueller J."/>
            <person name="Alvarado-Balderrama L."/>
            <person name="Bauser C.A."/>
            <person name="Becker C."/>
            <person name="Birren B.W."/>
            <person name="Chen Z."/>
            <person name="Choi J."/>
            <person name="Crouch J.A."/>
            <person name="Duvick J.P."/>
            <person name="Farman M.A."/>
            <person name="Gan P."/>
            <person name="Heiman D."/>
            <person name="Henrissat B."/>
            <person name="Howard R.J."/>
            <person name="Kabbage M."/>
            <person name="Koch C."/>
            <person name="Kracher B."/>
            <person name="Kubo Y."/>
            <person name="Law A.D."/>
            <person name="Lebrun M.-H."/>
            <person name="Lee Y.-H."/>
            <person name="Miyara I."/>
            <person name="Moore N."/>
            <person name="Neumann U."/>
            <person name="Nordstroem K."/>
            <person name="Panaccione D.G."/>
            <person name="Panstruga R."/>
            <person name="Place M."/>
            <person name="Proctor R.H."/>
            <person name="Prusky D."/>
            <person name="Rech G."/>
            <person name="Reinhardt R."/>
            <person name="Rollins J.A."/>
            <person name="Rounsley S."/>
            <person name="Schardl C.L."/>
            <person name="Schwartz D.C."/>
            <person name="Shenoy N."/>
            <person name="Shirasu K."/>
            <person name="Sikhakolli U.R."/>
            <person name="Stueber K."/>
            <person name="Sukno S.A."/>
            <person name="Sweigard J.A."/>
            <person name="Takano Y."/>
            <person name="Takahara H."/>
            <person name="Trail F."/>
            <person name="van der Does H.C."/>
            <person name="Voll L.M."/>
            <person name="Will I."/>
            <person name="Young S."/>
            <person name="Zeng Q."/>
            <person name="Zhang J."/>
            <person name="Zhou S."/>
            <person name="Dickman M.B."/>
            <person name="Schulze-Lefert P."/>
            <person name="Ver Loren van Themaat E."/>
            <person name="Ma L.-J."/>
            <person name="Vaillancourt L.J."/>
        </authorList>
    </citation>
    <scope>NUCLEOTIDE SEQUENCE [LARGE SCALE GENOMIC DNA]</scope>
    <source>
        <strain evidence="3">IMI 349063</strain>
    </source>
</reference>
<dbReference type="OrthoDB" id="10036721at2759"/>
<organism evidence="1 3">
    <name type="scientific">Colletotrichum higginsianum (strain IMI 349063)</name>
    <name type="common">Crucifer anthracnose fungus</name>
    <dbReference type="NCBI Taxonomy" id="759273"/>
    <lineage>
        <taxon>Eukaryota</taxon>
        <taxon>Fungi</taxon>
        <taxon>Dikarya</taxon>
        <taxon>Ascomycota</taxon>
        <taxon>Pezizomycotina</taxon>
        <taxon>Sordariomycetes</taxon>
        <taxon>Hypocreomycetidae</taxon>
        <taxon>Glomerellales</taxon>
        <taxon>Glomerellaceae</taxon>
        <taxon>Colletotrichum</taxon>
        <taxon>Colletotrichum destructivum species complex</taxon>
    </lineage>
</organism>
<dbReference type="AlphaFoldDB" id="H1VF44"/>
<dbReference type="HOGENOM" id="CLU_2849578_0_0_1"/>
<evidence type="ECO:0000313" key="4">
    <source>
        <dbReference type="Proteomes" id="UP000092177"/>
    </source>
</evidence>
<gene>
    <name evidence="1" type="ORF">CH063_09835</name>
    <name evidence="2" type="ORF">CH63R_01508</name>
</gene>
<dbReference type="EMBL" id="CACQ02003185">
    <property type="protein sequence ID" value="CCF38847.1"/>
    <property type="molecule type" value="Genomic_DNA"/>
</dbReference>
<keyword evidence="4" id="KW-1185">Reference proteome</keyword>
<reference evidence="2" key="3">
    <citation type="submission" date="2016-02" db="EMBL/GenBank/DDBJ databases">
        <title>Resequencing and annotation of the Colletotrichum higginsianum genome.</title>
        <authorList>
            <person name="O'Connell R."/>
            <person name="Zambounis A."/>
            <person name="Thon M."/>
            <person name="Dallery J.-F."/>
        </authorList>
    </citation>
    <scope>NUCLEOTIDE SEQUENCE [LARGE SCALE GENOMIC DNA]</scope>
    <source>
        <strain evidence="2">IMI 349063</strain>
    </source>
</reference>
<protein>
    <submittedName>
        <fullName evidence="2">RhaA is able to hydrolyze alpha-1</fullName>
    </submittedName>
</protein>
<evidence type="ECO:0000313" key="2">
    <source>
        <dbReference type="EMBL" id="OBR16328.1"/>
    </source>
</evidence>
<dbReference type="STRING" id="759273.H1VF44"/>
<dbReference type="RefSeq" id="XP_018164845.1">
    <property type="nucleotide sequence ID" value="XM_018296483.1"/>
</dbReference>
<evidence type="ECO:0000313" key="1">
    <source>
        <dbReference type="EMBL" id="CCF38847.1"/>
    </source>
</evidence>
<name>H1VF44_COLHI</name>
<dbReference type="GeneID" id="28860590"/>
<dbReference type="Proteomes" id="UP000007174">
    <property type="component" value="Unassembled WGS sequence"/>
</dbReference>
<reference evidence="1" key="1">
    <citation type="submission" date="2011-12" db="EMBL/GenBank/DDBJ databases">
        <title>The genome sequence of Colletotrichum higginsianum IMI 34906.</title>
        <authorList>
            <person name="Ma L.-J."/>
            <person name="O'Connell R."/>
            <person name="van Themaat E.V.L."/>
            <person name="Stueber K."/>
            <person name="Young S.K."/>
            <person name="Zeng Q."/>
            <person name="Gargeya S."/>
            <person name="Fitzgerald M."/>
            <person name="Haas B."/>
            <person name="Abouelleil A."/>
            <person name="Alvarado L."/>
            <person name="Arachchi H.M."/>
            <person name="Berlin A."/>
            <person name="Chapman S.B."/>
            <person name="Gearin G."/>
            <person name="Goldberg J."/>
            <person name="Griggs A."/>
            <person name="Gujja S."/>
            <person name="Hansen M."/>
            <person name="Heiman D."/>
            <person name="Howarth C."/>
            <person name="Larimer J."/>
            <person name="Lui A."/>
            <person name="MacDonald P.J.P."/>
            <person name="McCowen C."/>
            <person name="Montmayeur A."/>
            <person name="Murphy C."/>
            <person name="Neiman D."/>
            <person name="Pearson M."/>
            <person name="Priest M."/>
            <person name="Roberts A."/>
            <person name="Saif S."/>
            <person name="Shea T."/>
            <person name="Sisk P."/>
            <person name="Stolte C."/>
            <person name="Sykes S."/>
            <person name="Wortman J."/>
            <person name="Nusbaum C."/>
            <person name="Birren B."/>
        </authorList>
    </citation>
    <scope>NUCLEOTIDE SEQUENCE [LARGE SCALE GENOMIC DNA]</scope>
    <source>
        <strain evidence="1">IMI 349063</strain>
    </source>
</reference>
<dbReference type="EMBL" id="LTAN01000001">
    <property type="protein sequence ID" value="OBR16328.1"/>
    <property type="molecule type" value="Genomic_DNA"/>
</dbReference>
<dbReference type="KEGG" id="chig:CH63R_01508"/>
<dbReference type="VEuPathDB" id="FungiDB:CH63R_01508"/>
<accession>H1VF44</accession>
<evidence type="ECO:0000313" key="3">
    <source>
        <dbReference type="Proteomes" id="UP000007174"/>
    </source>
</evidence>
<proteinExistence type="predicted"/>
<sequence length="65" mass="6962">MPTTLTTYLLGVFEAPFAVVREEAWYRITASRAPTGHLVVAVNGTLILNVSHAYHPRVLAGGGTP</sequence>